<protein>
    <submittedName>
        <fullName evidence="1">Uncharacterized protein</fullName>
    </submittedName>
</protein>
<gene>
    <name evidence="1" type="ORF">UFOVP60_17</name>
</gene>
<name>A0A6J5T8W2_9CAUD</name>
<evidence type="ECO:0000313" key="1">
    <source>
        <dbReference type="EMBL" id="CAB4241328.1"/>
    </source>
</evidence>
<reference evidence="1" key="1">
    <citation type="submission" date="2020-05" db="EMBL/GenBank/DDBJ databases">
        <authorList>
            <person name="Chiriac C."/>
            <person name="Salcher M."/>
            <person name="Ghai R."/>
            <person name="Kavagutti S V."/>
        </authorList>
    </citation>
    <scope>NUCLEOTIDE SEQUENCE</scope>
</reference>
<sequence>MTTNSLNKPIPLTRSQKLNAAKQELNNETLLALAAATGKKADRANAADAAMSIIAKLLTGQAAGGNREQAVIVLRACMGLEQACFDNAFAHFSGSLSDVASLGMWAKPHQAALSLLTHREEAARKLGVFIDAAARFEREGKALRRAADAASAEKTAAKAKAFLETVAPYIERAQKRIQEIAARATVEA</sequence>
<proteinExistence type="predicted"/>
<accession>A0A6J5T8W2</accession>
<organism evidence="1">
    <name type="scientific">uncultured Caudovirales phage</name>
    <dbReference type="NCBI Taxonomy" id="2100421"/>
    <lineage>
        <taxon>Viruses</taxon>
        <taxon>Duplodnaviria</taxon>
        <taxon>Heunggongvirae</taxon>
        <taxon>Uroviricota</taxon>
        <taxon>Caudoviricetes</taxon>
        <taxon>Peduoviridae</taxon>
        <taxon>Maltschvirus</taxon>
        <taxon>Maltschvirus maltsch</taxon>
    </lineage>
</organism>
<dbReference type="EMBL" id="LR797821">
    <property type="protein sequence ID" value="CAB4241328.1"/>
    <property type="molecule type" value="Genomic_DNA"/>
</dbReference>